<feature type="transmembrane region" description="Helical" evidence="1">
    <location>
        <begin position="108"/>
        <end position="132"/>
    </location>
</feature>
<feature type="transmembrane region" description="Helical" evidence="1">
    <location>
        <begin position="81"/>
        <end position="102"/>
    </location>
</feature>
<keyword evidence="1" id="KW-1133">Transmembrane helix</keyword>
<dbReference type="InterPro" id="IPR019251">
    <property type="entry name" value="DUF2231_TM"/>
</dbReference>
<evidence type="ECO:0000313" key="4">
    <source>
        <dbReference type="Proteomes" id="UP000256913"/>
    </source>
</evidence>
<evidence type="ECO:0000256" key="1">
    <source>
        <dbReference type="SAM" id="Phobius"/>
    </source>
</evidence>
<reference evidence="3 4" key="1">
    <citation type="submission" date="2018-08" db="EMBL/GenBank/DDBJ databases">
        <title>Sequencing the genomes of 1000 actinobacteria strains.</title>
        <authorList>
            <person name="Klenk H.-P."/>
        </authorList>
    </citation>
    <scope>NUCLEOTIDE SEQUENCE [LARGE SCALE GENOMIC DNA]</scope>
    <source>
        <strain evidence="3 4">DSM 44099</strain>
    </source>
</reference>
<keyword evidence="1" id="KW-0472">Membrane</keyword>
<name>A0A3D9ZWK9_9ACTN</name>
<evidence type="ECO:0000313" key="3">
    <source>
        <dbReference type="EMBL" id="REG01607.1"/>
    </source>
</evidence>
<proteinExistence type="predicted"/>
<keyword evidence="4" id="KW-1185">Reference proteome</keyword>
<accession>A0A3D9ZWK9</accession>
<gene>
    <name evidence="3" type="ORF">DFJ67_7692</name>
</gene>
<organism evidence="3 4">
    <name type="scientific">Asanoa ferruginea</name>
    <dbReference type="NCBI Taxonomy" id="53367"/>
    <lineage>
        <taxon>Bacteria</taxon>
        <taxon>Bacillati</taxon>
        <taxon>Actinomycetota</taxon>
        <taxon>Actinomycetes</taxon>
        <taxon>Micromonosporales</taxon>
        <taxon>Micromonosporaceae</taxon>
        <taxon>Asanoa</taxon>
    </lineage>
</organism>
<dbReference type="Pfam" id="PF09990">
    <property type="entry name" value="DUF2231"/>
    <property type="match status" value="1"/>
</dbReference>
<protein>
    <submittedName>
        <fullName evidence="3">Putative membrane protein</fullName>
    </submittedName>
</protein>
<dbReference type="Proteomes" id="UP000256913">
    <property type="component" value="Unassembled WGS sequence"/>
</dbReference>
<feature type="transmembrane region" description="Helical" evidence="1">
    <location>
        <begin position="45"/>
        <end position="69"/>
    </location>
</feature>
<feature type="domain" description="DUF2231" evidence="2">
    <location>
        <begin position="9"/>
        <end position="140"/>
    </location>
</feature>
<keyword evidence="1" id="KW-0812">Transmembrane</keyword>
<sequence>MDTRLRISGHPIQPVLMTFPVGLFVCAVVFDVGRLVGAPSVVGEVGYWTAVAGLVGTALTMVAGLIDIWDVPAGPIRRDVVTFNAVNGAMAGIFLLVCLMRAGSGHPLASVPMVIMEGVALGVGVFGIWLGARLMRRFGTMAGDRVAPRGRRLVARPDAEGSGTVYATNRAASRAGLNFRQPDANDLDLTTEIRPGLGGLGGLGADKPNAAA</sequence>
<comment type="caution">
    <text evidence="3">The sequence shown here is derived from an EMBL/GenBank/DDBJ whole genome shotgun (WGS) entry which is preliminary data.</text>
</comment>
<evidence type="ECO:0000259" key="2">
    <source>
        <dbReference type="Pfam" id="PF09990"/>
    </source>
</evidence>
<dbReference type="EMBL" id="QUMQ01000001">
    <property type="protein sequence ID" value="REG01607.1"/>
    <property type="molecule type" value="Genomic_DNA"/>
</dbReference>
<dbReference type="AlphaFoldDB" id="A0A3D9ZWK9"/>
<feature type="transmembrane region" description="Helical" evidence="1">
    <location>
        <begin position="12"/>
        <end position="33"/>
    </location>
</feature>